<dbReference type="Proteomes" id="UP000004995">
    <property type="component" value="Unassembled WGS sequence"/>
</dbReference>
<evidence type="ECO:0000313" key="2">
    <source>
        <dbReference type="Proteomes" id="UP000004995"/>
    </source>
</evidence>
<reference evidence="1" key="2">
    <citation type="submission" date="2018-08" db="UniProtKB">
        <authorList>
            <consortium name="EnsemblPlants"/>
        </authorList>
    </citation>
    <scope>IDENTIFICATION</scope>
    <source>
        <strain evidence="1">Yugu1</strain>
    </source>
</reference>
<dbReference type="HOGENOM" id="CLU_3145286_0_0_1"/>
<accession>K3YXN9</accession>
<dbReference type="AlphaFoldDB" id="K3YXN9"/>
<proteinExistence type="predicted"/>
<keyword evidence="2" id="KW-1185">Reference proteome</keyword>
<evidence type="ECO:0000313" key="1">
    <source>
        <dbReference type="EnsemblPlants" id="KQL29450"/>
    </source>
</evidence>
<dbReference type="EnsemblPlants" id="KQL29450">
    <property type="protein sequence ID" value="KQL29450"/>
    <property type="gene ID" value="SETIT_019035mg"/>
</dbReference>
<sequence>MGRLLTNTNVILFVSLSKARNLCSPSLFVLSTIISSNGCRRSSYHSRPS</sequence>
<organism evidence="1 2">
    <name type="scientific">Setaria italica</name>
    <name type="common">Foxtail millet</name>
    <name type="synonym">Panicum italicum</name>
    <dbReference type="NCBI Taxonomy" id="4555"/>
    <lineage>
        <taxon>Eukaryota</taxon>
        <taxon>Viridiplantae</taxon>
        <taxon>Streptophyta</taxon>
        <taxon>Embryophyta</taxon>
        <taxon>Tracheophyta</taxon>
        <taxon>Spermatophyta</taxon>
        <taxon>Magnoliopsida</taxon>
        <taxon>Liliopsida</taxon>
        <taxon>Poales</taxon>
        <taxon>Poaceae</taxon>
        <taxon>PACMAD clade</taxon>
        <taxon>Panicoideae</taxon>
        <taxon>Panicodae</taxon>
        <taxon>Paniceae</taxon>
        <taxon>Cenchrinae</taxon>
        <taxon>Setaria</taxon>
    </lineage>
</organism>
<name>K3YXN9_SETIT</name>
<dbReference type="InParanoid" id="K3YXN9"/>
<reference evidence="2" key="1">
    <citation type="journal article" date="2012" name="Nat. Biotechnol.">
        <title>Reference genome sequence of the model plant Setaria.</title>
        <authorList>
            <person name="Bennetzen J.L."/>
            <person name="Schmutz J."/>
            <person name="Wang H."/>
            <person name="Percifield R."/>
            <person name="Hawkins J."/>
            <person name="Pontaroli A.C."/>
            <person name="Estep M."/>
            <person name="Feng L."/>
            <person name="Vaughn J.N."/>
            <person name="Grimwood J."/>
            <person name="Jenkins J."/>
            <person name="Barry K."/>
            <person name="Lindquist E."/>
            <person name="Hellsten U."/>
            <person name="Deshpande S."/>
            <person name="Wang X."/>
            <person name="Wu X."/>
            <person name="Mitros T."/>
            <person name="Triplett J."/>
            <person name="Yang X."/>
            <person name="Ye C.Y."/>
            <person name="Mauro-Herrera M."/>
            <person name="Wang L."/>
            <person name="Li P."/>
            <person name="Sharma M."/>
            <person name="Sharma R."/>
            <person name="Ronald P.C."/>
            <person name="Panaud O."/>
            <person name="Kellogg E.A."/>
            <person name="Brutnell T.P."/>
            <person name="Doust A.N."/>
            <person name="Tuskan G.A."/>
            <person name="Rokhsar D."/>
            <person name="Devos K.M."/>
        </authorList>
    </citation>
    <scope>NUCLEOTIDE SEQUENCE [LARGE SCALE GENOMIC DNA]</scope>
    <source>
        <strain evidence="2">cv. Yugu1</strain>
    </source>
</reference>
<dbReference type="Gramene" id="KQL29450">
    <property type="protein sequence ID" value="KQL29450"/>
    <property type="gene ID" value="SETIT_019035mg"/>
</dbReference>
<protein>
    <submittedName>
        <fullName evidence="1">Uncharacterized protein</fullName>
    </submittedName>
</protein>
<dbReference type="EMBL" id="AGNK02000244">
    <property type="status" value="NOT_ANNOTATED_CDS"/>
    <property type="molecule type" value="Genomic_DNA"/>
</dbReference>